<comment type="caution">
    <text evidence="6">The sequence shown here is derived from an EMBL/GenBank/DDBJ whole genome shotgun (WGS) entry which is preliminary data.</text>
</comment>
<dbReference type="Pfam" id="PF13404">
    <property type="entry name" value="HTH_AsnC-type"/>
    <property type="match status" value="2"/>
</dbReference>
<accession>A0A2G1XL44</accession>
<dbReference type="EMBL" id="NHZO01000128">
    <property type="protein sequence ID" value="PHQ51950.1"/>
    <property type="molecule type" value="Genomic_DNA"/>
</dbReference>
<dbReference type="InterPro" id="IPR036390">
    <property type="entry name" value="WH_DNA-bd_sf"/>
</dbReference>
<dbReference type="Pfam" id="PF01037">
    <property type="entry name" value="AsnC_trans_reg"/>
    <property type="match status" value="1"/>
</dbReference>
<evidence type="ECO:0000256" key="1">
    <source>
        <dbReference type="ARBA" id="ARBA00023015"/>
    </source>
</evidence>
<sequence>MLEDVEQGLVQALQIDGRAPFSRVAEVLGVSTQTVIRRYQRLRTEAGLRVVGLADPAQGGRTQWIVRICATPGASEALAQSLARRPDTSWVKLTSAGTEIFAIVQAPQGVHPPVLHKLPRTRGITTVSAHCLLHTYLGGPTAWRGRTQALTPSQQRLLQPALPEEVRSAPLTDADHILIDALGHDGRTSYADLARATGSTQATVARRLNALRACRRLFFDVEVDAAAYGITTQALLWMAVPPAHLEHVANTLAAHDELAAVVATTGPTNLLAQALCATPTDLHRYLTRRLGALPQIQTLETAPVLRTFKAAGHLNARPTA</sequence>
<dbReference type="InterPro" id="IPR000485">
    <property type="entry name" value="AsnC-type_HTH_dom"/>
</dbReference>
<keyword evidence="3" id="KW-0804">Transcription</keyword>
<dbReference type="RefSeq" id="WP_099198846.1">
    <property type="nucleotide sequence ID" value="NZ_JBIRXA010000022.1"/>
</dbReference>
<dbReference type="SUPFAM" id="SSF54909">
    <property type="entry name" value="Dimeric alpha+beta barrel"/>
    <property type="match status" value="1"/>
</dbReference>
<dbReference type="InterPro" id="IPR036388">
    <property type="entry name" value="WH-like_DNA-bd_sf"/>
</dbReference>
<evidence type="ECO:0000256" key="2">
    <source>
        <dbReference type="ARBA" id="ARBA00023125"/>
    </source>
</evidence>
<evidence type="ECO:0000313" key="6">
    <source>
        <dbReference type="EMBL" id="PHQ51950.1"/>
    </source>
</evidence>
<evidence type="ECO:0000259" key="4">
    <source>
        <dbReference type="Pfam" id="PF01037"/>
    </source>
</evidence>
<feature type="domain" description="HTH asnC-type" evidence="5">
    <location>
        <begin position="9"/>
        <end position="43"/>
    </location>
</feature>
<feature type="domain" description="HTH asnC-type" evidence="5">
    <location>
        <begin position="173"/>
        <end position="212"/>
    </location>
</feature>
<dbReference type="InterPro" id="IPR019888">
    <property type="entry name" value="Tscrpt_reg_AsnC-like"/>
</dbReference>
<evidence type="ECO:0000259" key="5">
    <source>
        <dbReference type="Pfam" id="PF13404"/>
    </source>
</evidence>
<organism evidence="6 7">
    <name type="scientific">Streptomyces cinnamoneus</name>
    <name type="common">Streptoverticillium cinnamoneum</name>
    <dbReference type="NCBI Taxonomy" id="53446"/>
    <lineage>
        <taxon>Bacteria</taxon>
        <taxon>Bacillati</taxon>
        <taxon>Actinomycetota</taxon>
        <taxon>Actinomycetes</taxon>
        <taxon>Kitasatosporales</taxon>
        <taxon>Streptomycetaceae</taxon>
        <taxon>Streptomyces</taxon>
        <taxon>Streptomyces cinnamoneus group</taxon>
    </lineage>
</organism>
<name>A0A2G1XL44_STRCJ</name>
<keyword evidence="2" id="KW-0238">DNA-binding</keyword>
<dbReference type="InterPro" id="IPR019887">
    <property type="entry name" value="Tscrpt_reg_AsnC/Lrp_C"/>
</dbReference>
<evidence type="ECO:0000313" key="7">
    <source>
        <dbReference type="Proteomes" id="UP000222531"/>
    </source>
</evidence>
<dbReference type="GO" id="GO:0043200">
    <property type="term" value="P:response to amino acid"/>
    <property type="evidence" value="ECO:0007669"/>
    <property type="project" value="TreeGrafter"/>
</dbReference>
<protein>
    <submittedName>
        <fullName evidence="6">AsnC family transcriptional regulator</fullName>
    </submittedName>
</protein>
<dbReference type="PANTHER" id="PTHR30154:SF34">
    <property type="entry name" value="TRANSCRIPTIONAL REGULATOR AZLB"/>
    <property type="match status" value="1"/>
</dbReference>
<dbReference type="PANTHER" id="PTHR30154">
    <property type="entry name" value="LEUCINE-RESPONSIVE REGULATORY PROTEIN"/>
    <property type="match status" value="1"/>
</dbReference>
<dbReference type="OrthoDB" id="3453230at2"/>
<dbReference type="GO" id="GO:0043565">
    <property type="term" value="F:sequence-specific DNA binding"/>
    <property type="evidence" value="ECO:0007669"/>
    <property type="project" value="InterPro"/>
</dbReference>
<dbReference type="Gene3D" id="3.30.70.920">
    <property type="match status" value="1"/>
</dbReference>
<keyword evidence="1" id="KW-0805">Transcription regulation</keyword>
<feature type="domain" description="Transcription regulator AsnC/Lrp ligand binding" evidence="4">
    <location>
        <begin position="240"/>
        <end position="307"/>
    </location>
</feature>
<dbReference type="SUPFAM" id="SSF46785">
    <property type="entry name" value="Winged helix' DNA-binding domain"/>
    <property type="match status" value="1"/>
</dbReference>
<dbReference type="Gene3D" id="1.10.10.10">
    <property type="entry name" value="Winged helix-like DNA-binding domain superfamily/Winged helix DNA-binding domain"/>
    <property type="match status" value="2"/>
</dbReference>
<evidence type="ECO:0000256" key="3">
    <source>
        <dbReference type="ARBA" id="ARBA00023163"/>
    </source>
</evidence>
<dbReference type="AlphaFoldDB" id="A0A2G1XL44"/>
<proteinExistence type="predicted"/>
<dbReference type="SMART" id="SM00344">
    <property type="entry name" value="HTH_ASNC"/>
    <property type="match status" value="1"/>
</dbReference>
<keyword evidence="7" id="KW-1185">Reference proteome</keyword>
<dbReference type="InterPro" id="IPR011008">
    <property type="entry name" value="Dimeric_a/b-barrel"/>
</dbReference>
<reference evidence="6 7" key="1">
    <citation type="journal article" date="2017" name="Biochemistry">
        <title>Identification of the Biosynthetic Pathway for the Antibiotic Bicyclomycin.</title>
        <authorList>
            <person name="Patteson J."/>
            <person name="Cai W."/>
            <person name="Johnson R.A."/>
            <person name="Santa Maria K."/>
            <person name="Li B."/>
        </authorList>
    </citation>
    <scope>NUCLEOTIDE SEQUENCE [LARGE SCALE GENOMIC DNA]</scope>
    <source>
        <strain evidence="6 7">ATCC 21532</strain>
    </source>
</reference>
<dbReference type="GO" id="GO:0005829">
    <property type="term" value="C:cytosol"/>
    <property type="evidence" value="ECO:0007669"/>
    <property type="project" value="TreeGrafter"/>
</dbReference>
<gene>
    <name evidence="6" type="ORF">BLA24_10910</name>
</gene>
<dbReference type="Proteomes" id="UP000222531">
    <property type="component" value="Unassembled WGS sequence"/>
</dbReference>